<name>A0AAF3FJN6_9BILA</name>
<dbReference type="Proteomes" id="UP000887575">
    <property type="component" value="Unassembled WGS sequence"/>
</dbReference>
<reference evidence="3" key="1">
    <citation type="submission" date="2024-02" db="UniProtKB">
        <authorList>
            <consortium name="WormBaseParasite"/>
        </authorList>
    </citation>
    <scope>IDENTIFICATION</scope>
</reference>
<dbReference type="AlphaFoldDB" id="A0AAF3FJN6"/>
<dbReference type="WBParaSite" id="MBELARI_LOCUS733">
    <property type="protein sequence ID" value="MBELARI_LOCUS733"/>
    <property type="gene ID" value="MBELARI_LOCUS733"/>
</dbReference>
<evidence type="ECO:0000256" key="1">
    <source>
        <dbReference type="SAM" id="MobiDB-lite"/>
    </source>
</evidence>
<feature type="compositionally biased region" description="Basic and acidic residues" evidence="1">
    <location>
        <begin position="51"/>
        <end position="67"/>
    </location>
</feature>
<evidence type="ECO:0000313" key="3">
    <source>
        <dbReference type="WBParaSite" id="MBELARI_LOCUS733"/>
    </source>
</evidence>
<sequence>MQPIPDDAIRFLNDTSLGQDMANPDVRLHRSIMDSHVQHEGEFYDGENEGDDRRNESNGREAAAKSA</sequence>
<organism evidence="2 3">
    <name type="scientific">Mesorhabditis belari</name>
    <dbReference type="NCBI Taxonomy" id="2138241"/>
    <lineage>
        <taxon>Eukaryota</taxon>
        <taxon>Metazoa</taxon>
        <taxon>Ecdysozoa</taxon>
        <taxon>Nematoda</taxon>
        <taxon>Chromadorea</taxon>
        <taxon>Rhabditida</taxon>
        <taxon>Rhabditina</taxon>
        <taxon>Rhabditomorpha</taxon>
        <taxon>Rhabditoidea</taxon>
        <taxon>Rhabditidae</taxon>
        <taxon>Mesorhabditinae</taxon>
        <taxon>Mesorhabditis</taxon>
    </lineage>
</organism>
<feature type="region of interest" description="Disordered" evidence="1">
    <location>
        <begin position="38"/>
        <end position="67"/>
    </location>
</feature>
<accession>A0AAF3FJN6</accession>
<protein>
    <submittedName>
        <fullName evidence="3">Uncharacterized protein</fullName>
    </submittedName>
</protein>
<evidence type="ECO:0000313" key="2">
    <source>
        <dbReference type="Proteomes" id="UP000887575"/>
    </source>
</evidence>
<keyword evidence="2" id="KW-1185">Reference proteome</keyword>
<proteinExistence type="predicted"/>